<evidence type="ECO:0000313" key="3">
    <source>
        <dbReference type="Proteomes" id="UP000281553"/>
    </source>
</evidence>
<keyword evidence="3" id="KW-1185">Reference proteome</keyword>
<proteinExistence type="predicted"/>
<accession>A0A3P7LG00</accession>
<protein>
    <recommendedName>
        <fullName evidence="4">C-type lectin domain-containing protein</fullName>
    </recommendedName>
</protein>
<name>A0A3P7LG00_DIBLA</name>
<sequence length="224" mass="25190">MIRQTDVFSPFRLHTFLLLLLISICLLNIPSLAEDFTSSRQIKLDEAGGTLNFTWQFSSDNTTVVTGRRAAQQICENRGASLPKTHELRYFYKLLRQDITASVSNPEDFLITFYLDDMLDTTIDFPNEATGERMCIVLGSKLHEPIQYAETDGKKSCSQAVSVVVCRRSVESSSVANNIQPQFPAGTQSPQNPLWLEELKAKAAEKDQQICIQRPLFYTCAGNK</sequence>
<evidence type="ECO:0008006" key="4">
    <source>
        <dbReference type="Google" id="ProtNLM"/>
    </source>
</evidence>
<dbReference type="AlphaFoldDB" id="A0A3P7LG00"/>
<feature type="signal peptide" evidence="1">
    <location>
        <begin position="1"/>
        <end position="33"/>
    </location>
</feature>
<dbReference type="EMBL" id="UYRU01047378">
    <property type="protein sequence ID" value="VDN09593.1"/>
    <property type="molecule type" value="Genomic_DNA"/>
</dbReference>
<reference evidence="2 3" key="1">
    <citation type="submission" date="2018-11" db="EMBL/GenBank/DDBJ databases">
        <authorList>
            <consortium name="Pathogen Informatics"/>
        </authorList>
    </citation>
    <scope>NUCLEOTIDE SEQUENCE [LARGE SCALE GENOMIC DNA]</scope>
</reference>
<gene>
    <name evidence="2" type="ORF">DILT_LOCUS5424</name>
</gene>
<keyword evidence="1" id="KW-0732">Signal</keyword>
<organism evidence="2 3">
    <name type="scientific">Dibothriocephalus latus</name>
    <name type="common">Fish tapeworm</name>
    <name type="synonym">Diphyllobothrium latum</name>
    <dbReference type="NCBI Taxonomy" id="60516"/>
    <lineage>
        <taxon>Eukaryota</taxon>
        <taxon>Metazoa</taxon>
        <taxon>Spiralia</taxon>
        <taxon>Lophotrochozoa</taxon>
        <taxon>Platyhelminthes</taxon>
        <taxon>Cestoda</taxon>
        <taxon>Eucestoda</taxon>
        <taxon>Diphyllobothriidea</taxon>
        <taxon>Diphyllobothriidae</taxon>
        <taxon>Dibothriocephalus</taxon>
    </lineage>
</organism>
<evidence type="ECO:0000256" key="1">
    <source>
        <dbReference type="SAM" id="SignalP"/>
    </source>
</evidence>
<dbReference type="Proteomes" id="UP000281553">
    <property type="component" value="Unassembled WGS sequence"/>
</dbReference>
<dbReference type="OrthoDB" id="6285068at2759"/>
<evidence type="ECO:0000313" key="2">
    <source>
        <dbReference type="EMBL" id="VDN09593.1"/>
    </source>
</evidence>
<feature type="chain" id="PRO_5018000003" description="C-type lectin domain-containing protein" evidence="1">
    <location>
        <begin position="34"/>
        <end position="224"/>
    </location>
</feature>